<evidence type="ECO:0000256" key="2">
    <source>
        <dbReference type="ARBA" id="ARBA00034078"/>
    </source>
</evidence>
<dbReference type="InterPro" id="IPR036390">
    <property type="entry name" value="WH_DNA-bd_sf"/>
</dbReference>
<name>A0ABW5C500_9BACI</name>
<keyword evidence="5" id="KW-1185">Reference proteome</keyword>
<evidence type="ECO:0000256" key="3">
    <source>
        <dbReference type="ARBA" id="ARBA00040173"/>
    </source>
</evidence>
<dbReference type="InterPro" id="IPR036388">
    <property type="entry name" value="WH-like_DNA-bd_sf"/>
</dbReference>
<proteinExistence type="predicted"/>
<reference evidence="5" key="1">
    <citation type="journal article" date="2019" name="Int. J. Syst. Evol. Microbiol.">
        <title>The Global Catalogue of Microorganisms (GCM) 10K type strain sequencing project: providing services to taxonomists for standard genome sequencing and annotation.</title>
        <authorList>
            <consortium name="The Broad Institute Genomics Platform"/>
            <consortium name="The Broad Institute Genome Sequencing Center for Infectious Disease"/>
            <person name="Wu L."/>
            <person name="Ma J."/>
        </authorList>
    </citation>
    <scope>NUCLEOTIDE SEQUENCE [LARGE SCALE GENOMIC DNA]</scope>
    <source>
        <strain evidence="5">CGMCC 1.15474</strain>
    </source>
</reference>
<dbReference type="RefSeq" id="WP_121664559.1">
    <property type="nucleotide sequence ID" value="NZ_CP095550.1"/>
</dbReference>
<dbReference type="PROSITE" id="PS51197">
    <property type="entry name" value="HTH_RRF2_2"/>
    <property type="match status" value="1"/>
</dbReference>
<dbReference type="Pfam" id="PF02082">
    <property type="entry name" value="Rrf2"/>
    <property type="match status" value="1"/>
</dbReference>
<comment type="cofactor">
    <cofactor evidence="2">
        <name>[2Fe-2S] cluster</name>
        <dbReference type="ChEBI" id="CHEBI:190135"/>
    </cofactor>
</comment>
<dbReference type="Gene3D" id="1.10.10.10">
    <property type="entry name" value="Winged helix-like DNA-binding domain superfamily/Winged helix DNA-binding domain"/>
    <property type="match status" value="1"/>
</dbReference>
<evidence type="ECO:0000313" key="5">
    <source>
        <dbReference type="Proteomes" id="UP001597318"/>
    </source>
</evidence>
<gene>
    <name evidence="4" type="ORF">ACFSKK_20960</name>
</gene>
<dbReference type="EMBL" id="JBHUIK010000006">
    <property type="protein sequence ID" value="MFD2216146.1"/>
    <property type="molecule type" value="Genomic_DNA"/>
</dbReference>
<sequence length="146" mass="16731">MRLTLYTDYSLRVLVYLATKPKEELSNIKEIAEIYNISKNHLMKVTYELGKMNVIETIRGRNGGIRLAKAPEEINIGEIVRKTEEDFHLVECFDKENNQCVISPACGLKHVLNKALQAYLEVLDQYTLADVAKNQSALLHYFSLNK</sequence>
<comment type="caution">
    <text evidence="4">The sequence shown here is derived from an EMBL/GenBank/DDBJ whole genome shotgun (WGS) entry which is preliminary data.</text>
</comment>
<dbReference type="PANTHER" id="PTHR33221">
    <property type="entry name" value="WINGED HELIX-TURN-HELIX TRANSCRIPTIONAL REGULATOR, RRF2 FAMILY"/>
    <property type="match status" value="1"/>
</dbReference>
<dbReference type="Proteomes" id="UP001597318">
    <property type="component" value="Unassembled WGS sequence"/>
</dbReference>
<dbReference type="InterPro" id="IPR000944">
    <property type="entry name" value="Tscrpt_reg_Rrf2"/>
</dbReference>
<keyword evidence="1" id="KW-0238">DNA-binding</keyword>
<accession>A0ABW5C500</accession>
<dbReference type="SUPFAM" id="SSF46785">
    <property type="entry name" value="Winged helix' DNA-binding domain"/>
    <property type="match status" value="1"/>
</dbReference>
<protein>
    <recommendedName>
        <fullName evidence="3">HTH-type transcriptional regulator NsrR</fullName>
    </recommendedName>
</protein>
<dbReference type="PANTHER" id="PTHR33221:SF4">
    <property type="entry name" value="HTH-TYPE TRANSCRIPTIONAL REPRESSOR NSRR"/>
    <property type="match status" value="1"/>
</dbReference>
<organism evidence="4 5">
    <name type="scientific">Metabacillus endolithicus</name>
    <dbReference type="NCBI Taxonomy" id="1535204"/>
    <lineage>
        <taxon>Bacteria</taxon>
        <taxon>Bacillati</taxon>
        <taxon>Bacillota</taxon>
        <taxon>Bacilli</taxon>
        <taxon>Bacillales</taxon>
        <taxon>Bacillaceae</taxon>
        <taxon>Metabacillus</taxon>
    </lineage>
</organism>
<dbReference type="NCBIfam" id="TIGR00738">
    <property type="entry name" value="rrf2_super"/>
    <property type="match status" value="1"/>
</dbReference>
<evidence type="ECO:0000256" key="1">
    <source>
        <dbReference type="ARBA" id="ARBA00023125"/>
    </source>
</evidence>
<evidence type="ECO:0000313" key="4">
    <source>
        <dbReference type="EMBL" id="MFD2216146.1"/>
    </source>
</evidence>